<accession>G0NQZ0</accession>
<feature type="compositionally biased region" description="Polar residues" evidence="1">
    <location>
        <begin position="672"/>
        <end position="689"/>
    </location>
</feature>
<feature type="compositionally biased region" description="Basic and acidic residues" evidence="1">
    <location>
        <begin position="757"/>
        <end position="766"/>
    </location>
</feature>
<feature type="region of interest" description="Disordered" evidence="1">
    <location>
        <begin position="490"/>
        <end position="515"/>
    </location>
</feature>
<feature type="region of interest" description="Disordered" evidence="1">
    <location>
        <begin position="285"/>
        <end position="307"/>
    </location>
</feature>
<dbReference type="InParanoid" id="G0NQZ0"/>
<feature type="compositionally biased region" description="Polar residues" evidence="1">
    <location>
        <begin position="778"/>
        <end position="787"/>
    </location>
</feature>
<evidence type="ECO:0000313" key="3">
    <source>
        <dbReference type="Proteomes" id="UP000008068"/>
    </source>
</evidence>
<feature type="region of interest" description="Disordered" evidence="1">
    <location>
        <begin position="754"/>
        <end position="787"/>
    </location>
</feature>
<keyword evidence="3" id="KW-1185">Reference proteome</keyword>
<dbReference type="OrthoDB" id="5871127at2759"/>
<feature type="compositionally biased region" description="Low complexity" evidence="1">
    <location>
        <begin position="247"/>
        <end position="265"/>
    </location>
</feature>
<protein>
    <submittedName>
        <fullName evidence="2">Uncharacterized protein</fullName>
    </submittedName>
</protein>
<feature type="compositionally biased region" description="Basic residues" evidence="1">
    <location>
        <begin position="44"/>
        <end position="55"/>
    </location>
</feature>
<feature type="region of interest" description="Disordered" evidence="1">
    <location>
        <begin position="1"/>
        <end position="97"/>
    </location>
</feature>
<feature type="compositionally biased region" description="Low complexity" evidence="1">
    <location>
        <begin position="370"/>
        <end position="387"/>
    </location>
</feature>
<feature type="region of interest" description="Disordered" evidence="1">
    <location>
        <begin position="355"/>
        <end position="434"/>
    </location>
</feature>
<feature type="compositionally biased region" description="Basic and acidic residues" evidence="1">
    <location>
        <begin position="1"/>
        <end position="22"/>
    </location>
</feature>
<feature type="region of interest" description="Disordered" evidence="1">
    <location>
        <begin position="176"/>
        <end position="211"/>
    </location>
</feature>
<feature type="region of interest" description="Disordered" evidence="1">
    <location>
        <begin position="652"/>
        <end position="689"/>
    </location>
</feature>
<feature type="compositionally biased region" description="Basic and acidic residues" evidence="1">
    <location>
        <begin position="388"/>
        <end position="406"/>
    </location>
</feature>
<evidence type="ECO:0000313" key="2">
    <source>
        <dbReference type="EMBL" id="EGT36000.1"/>
    </source>
</evidence>
<dbReference type="AlphaFoldDB" id="G0NQZ0"/>
<dbReference type="FunCoup" id="G0NQZ0">
    <property type="interactions" value="1049"/>
</dbReference>
<dbReference type="OMA" id="YANTVPH"/>
<feature type="compositionally biased region" description="Polar residues" evidence="1">
    <location>
        <begin position="109"/>
        <end position="118"/>
    </location>
</feature>
<sequence>MDRRRDTRYKQQEQSHHYDERYNSTYDNYDYEEDYGNQYANTVPHHHHQHPHAHPHHPEDHGYEDEEDHWAQQQHDFYDTVPATNLPPVKPMGPPKNLARVQISTSIPTMEPENTSVPQAPPPPRFGPTGGYNNNNNTDRKTPVSKYGNMATTEMKQRRETADVHIRFDPAAKREFPPKQTSFIDGFRNGESSVPAGKKKETGGVTGGQTTNTIRSIINNLKSGGTEKQEDTVPRNRVSTNPFMRANQQQQQQQHQHLHGQNHNSNRFDSKNTSKNVAEVVEKMNNGDWPIQIEDEETTPPASDPKRFVSKEKNFLIIKTSLFRAYQQQNDKARQWETLHRKKDEKRSILEDVPHLTAAPPAPPLPTQQPPSSQMPQKHQHPQMQKQQSREENDKMSDKSHEEEHTSVSTDSALCSESSEIRGPSPYKLPFDSQKPGELAEEAEKLLFYFKTHKEVLNYLGIGLTDRLWKHIQKLPNFETSIRVFKKQEDLTSSIKPPPAPPIIQTAPPSSQSSNIPPAPKITISQSFVQQDRDRKVLINSLENKSFVYVSQLSHFSFQSPIGHSHNRSVSQVNEELSSNGFANEDVRFTKNIDNSMGNNRERGNNGGRFVKKSAAALIAKKQGMQSEDPNSATEIIDPRIAEEIKNLRDREEELKRSRSELALVTSPPPSSYQMSPKKTSPGSNMRSAQSYDHLDNSIRSPIERSHSSHNVYHMKSAVNGDSSPYHLGGAYGNANYGSMPRAQHRKEGSYHTQMNENHRSGHDGGYRQSRNGDFFRQTPTNSETTNAGWQKSTLFFSASFETKPPVAIHSGLQLPAANISISSYQQRSNDKYQNPKSMYGSKQPLDAHRKIGL</sequence>
<feature type="region of interest" description="Disordered" evidence="1">
    <location>
        <begin position="246"/>
        <end position="271"/>
    </location>
</feature>
<evidence type="ECO:0000256" key="1">
    <source>
        <dbReference type="SAM" id="MobiDB-lite"/>
    </source>
</evidence>
<reference evidence="3" key="1">
    <citation type="submission" date="2011-07" db="EMBL/GenBank/DDBJ databases">
        <authorList>
            <consortium name="Caenorhabditis brenneri Sequencing and Analysis Consortium"/>
            <person name="Wilson R.K."/>
        </authorList>
    </citation>
    <scope>NUCLEOTIDE SEQUENCE [LARGE SCALE GENOMIC DNA]</scope>
    <source>
        <strain evidence="3">PB2801</strain>
    </source>
</reference>
<feature type="compositionally biased region" description="Low complexity" evidence="1">
    <location>
        <begin position="503"/>
        <end position="514"/>
    </location>
</feature>
<gene>
    <name evidence="2" type="ORF">CAEBREN_03432</name>
</gene>
<dbReference type="EMBL" id="GL379929">
    <property type="protein sequence ID" value="EGT36000.1"/>
    <property type="molecule type" value="Genomic_DNA"/>
</dbReference>
<feature type="compositionally biased region" description="Pro residues" evidence="1">
    <location>
        <begin position="360"/>
        <end position="369"/>
    </location>
</feature>
<dbReference type="eggNOG" id="ENOG502R19G">
    <property type="taxonomic scope" value="Eukaryota"/>
</dbReference>
<dbReference type="HOGENOM" id="CLU_334396_0_0_1"/>
<feature type="compositionally biased region" description="Polar residues" evidence="1">
    <location>
        <begin position="826"/>
        <end position="837"/>
    </location>
</feature>
<proteinExistence type="predicted"/>
<feature type="region of interest" description="Disordered" evidence="1">
    <location>
        <begin position="109"/>
        <end position="145"/>
    </location>
</feature>
<name>G0NQZ0_CAEBE</name>
<organism evidence="3">
    <name type="scientific">Caenorhabditis brenneri</name>
    <name type="common">Nematode worm</name>
    <dbReference type="NCBI Taxonomy" id="135651"/>
    <lineage>
        <taxon>Eukaryota</taxon>
        <taxon>Metazoa</taxon>
        <taxon>Ecdysozoa</taxon>
        <taxon>Nematoda</taxon>
        <taxon>Chromadorea</taxon>
        <taxon>Rhabditida</taxon>
        <taxon>Rhabditina</taxon>
        <taxon>Rhabditomorpha</taxon>
        <taxon>Rhabditoidea</taxon>
        <taxon>Rhabditidae</taxon>
        <taxon>Peloderinae</taxon>
        <taxon>Caenorhabditis</taxon>
    </lineage>
</organism>
<feature type="compositionally biased region" description="Polar residues" evidence="1">
    <location>
        <begin position="407"/>
        <end position="418"/>
    </location>
</feature>
<dbReference type="Proteomes" id="UP000008068">
    <property type="component" value="Unassembled WGS sequence"/>
</dbReference>
<feature type="region of interest" description="Disordered" evidence="1">
    <location>
        <begin position="826"/>
        <end position="854"/>
    </location>
</feature>